<name>A0A8H6M1R7_9AGAR</name>
<dbReference type="AlphaFoldDB" id="A0A8H6M1R7"/>
<dbReference type="Proteomes" id="UP000521943">
    <property type="component" value="Unassembled WGS sequence"/>
</dbReference>
<dbReference type="EMBL" id="JACGCI010000066">
    <property type="protein sequence ID" value="KAF6749076.1"/>
    <property type="molecule type" value="Genomic_DNA"/>
</dbReference>
<organism evidence="1 2">
    <name type="scientific">Ephemerocybe angulata</name>
    <dbReference type="NCBI Taxonomy" id="980116"/>
    <lineage>
        <taxon>Eukaryota</taxon>
        <taxon>Fungi</taxon>
        <taxon>Dikarya</taxon>
        <taxon>Basidiomycota</taxon>
        <taxon>Agaricomycotina</taxon>
        <taxon>Agaricomycetes</taxon>
        <taxon>Agaricomycetidae</taxon>
        <taxon>Agaricales</taxon>
        <taxon>Agaricineae</taxon>
        <taxon>Psathyrellaceae</taxon>
        <taxon>Ephemerocybe</taxon>
    </lineage>
</organism>
<accession>A0A8H6M1R7</accession>
<evidence type="ECO:0000313" key="2">
    <source>
        <dbReference type="Proteomes" id="UP000521943"/>
    </source>
</evidence>
<keyword evidence="2" id="KW-1185">Reference proteome</keyword>
<dbReference type="OrthoDB" id="3107821at2759"/>
<gene>
    <name evidence="1" type="ORF">DFP72DRAFT_852932</name>
</gene>
<sequence length="315" mass="35320">MSWEGEVPGPPLFDTARPTYRHSRAAPYCSPPYQPGFQRPGLGLQCSYPTQLNPLKAVREMKPKQVLAPKLAPKELSYKKRLIADNTTSTTPGQIILPRLLSIPGDVPQVYRPHAVVALQSPFQTPGRANAVQNSSPDGDWAYPRQEVAVVERRHRSPYMLREGINRAAVNELIRQQVEPHGHAFDKQYLRQASIKKFNPKAHIVPLSNTKLLYTSASAFADGITISQLGRILRACTGCQRYIFADRCSSHNCDIAPVDVTQESFYLPHMMMSGNCPGLTPKDIEVFYEVQEIPYLPSGELEYIIGFPEHKLEII</sequence>
<reference evidence="1 2" key="1">
    <citation type="submission" date="2020-07" db="EMBL/GenBank/DDBJ databases">
        <title>Comparative genomics of pyrophilous fungi reveals a link between fire events and developmental genes.</title>
        <authorList>
            <consortium name="DOE Joint Genome Institute"/>
            <person name="Steindorff A.S."/>
            <person name="Carver A."/>
            <person name="Calhoun S."/>
            <person name="Stillman K."/>
            <person name="Liu H."/>
            <person name="Lipzen A."/>
            <person name="Pangilinan J."/>
            <person name="Labutti K."/>
            <person name="Bruns T.D."/>
            <person name="Grigoriev I.V."/>
        </authorList>
    </citation>
    <scope>NUCLEOTIDE SEQUENCE [LARGE SCALE GENOMIC DNA]</scope>
    <source>
        <strain evidence="1 2">CBS 144469</strain>
    </source>
</reference>
<proteinExistence type="predicted"/>
<evidence type="ECO:0000313" key="1">
    <source>
        <dbReference type="EMBL" id="KAF6749076.1"/>
    </source>
</evidence>
<protein>
    <submittedName>
        <fullName evidence="1">Uncharacterized protein</fullName>
    </submittedName>
</protein>
<comment type="caution">
    <text evidence="1">The sequence shown here is derived from an EMBL/GenBank/DDBJ whole genome shotgun (WGS) entry which is preliminary data.</text>
</comment>